<evidence type="ECO:0000313" key="10">
    <source>
        <dbReference type="Proteomes" id="UP001139031"/>
    </source>
</evidence>
<dbReference type="PANTHER" id="PTHR33841">
    <property type="entry name" value="DNA METHYLTRANSFERASE YEEA-RELATED"/>
    <property type="match status" value="1"/>
</dbReference>
<dbReference type="PROSITE" id="PS00092">
    <property type="entry name" value="N6_MTASE"/>
    <property type="match status" value="1"/>
</dbReference>
<feature type="region of interest" description="Disordered" evidence="6">
    <location>
        <begin position="1256"/>
        <end position="1337"/>
    </location>
</feature>
<feature type="domain" description="Type II methyltransferase M.TaqI-like" evidence="7">
    <location>
        <begin position="282"/>
        <end position="461"/>
    </location>
</feature>
<evidence type="ECO:0000259" key="7">
    <source>
        <dbReference type="Pfam" id="PF07669"/>
    </source>
</evidence>
<feature type="domain" description="DUF7008" evidence="8">
    <location>
        <begin position="871"/>
        <end position="1267"/>
    </location>
</feature>
<evidence type="ECO:0000256" key="2">
    <source>
        <dbReference type="ARBA" id="ARBA00022603"/>
    </source>
</evidence>
<name>A0ABS7TPC0_9BACT</name>
<evidence type="ECO:0000256" key="5">
    <source>
        <dbReference type="ARBA" id="ARBA00047942"/>
    </source>
</evidence>
<dbReference type="EMBL" id="JAIRAU010000011">
    <property type="protein sequence ID" value="MBZ5710077.1"/>
    <property type="molecule type" value="Genomic_DNA"/>
</dbReference>
<comment type="caution">
    <text evidence="9">The sequence shown here is derived from an EMBL/GenBank/DDBJ whole genome shotgun (WGS) entry which is preliminary data.</text>
</comment>
<dbReference type="SUPFAM" id="SSF53335">
    <property type="entry name" value="S-adenosyl-L-methionine-dependent methyltransferases"/>
    <property type="match status" value="1"/>
</dbReference>
<dbReference type="Pfam" id="PF22654">
    <property type="entry name" value="DUF7008"/>
    <property type="match status" value="1"/>
</dbReference>
<protein>
    <recommendedName>
        <fullName evidence="1">site-specific DNA-methyltransferase (adenine-specific)</fullName>
        <ecNumber evidence="1">2.1.1.72</ecNumber>
    </recommendedName>
</protein>
<feature type="compositionally biased region" description="Polar residues" evidence="6">
    <location>
        <begin position="1302"/>
        <end position="1319"/>
    </location>
</feature>
<evidence type="ECO:0000256" key="3">
    <source>
        <dbReference type="ARBA" id="ARBA00022679"/>
    </source>
</evidence>
<keyword evidence="10" id="KW-1185">Reference proteome</keyword>
<evidence type="ECO:0000256" key="1">
    <source>
        <dbReference type="ARBA" id="ARBA00011900"/>
    </source>
</evidence>
<dbReference type="Proteomes" id="UP001139031">
    <property type="component" value="Unassembled WGS sequence"/>
</dbReference>
<dbReference type="InterPro" id="IPR054277">
    <property type="entry name" value="DUF7008"/>
</dbReference>
<keyword evidence="3 9" id="KW-0808">Transferase</keyword>
<evidence type="ECO:0000256" key="4">
    <source>
        <dbReference type="ARBA" id="ARBA00022691"/>
    </source>
</evidence>
<organism evidence="9 10">
    <name type="scientific">Nannocystis pusilla</name>
    <dbReference type="NCBI Taxonomy" id="889268"/>
    <lineage>
        <taxon>Bacteria</taxon>
        <taxon>Pseudomonadati</taxon>
        <taxon>Myxococcota</taxon>
        <taxon>Polyangia</taxon>
        <taxon>Nannocystales</taxon>
        <taxon>Nannocystaceae</taxon>
        <taxon>Nannocystis</taxon>
    </lineage>
</organism>
<gene>
    <name evidence="9" type="primary">pglX</name>
    <name evidence="9" type="ORF">K7C98_12505</name>
</gene>
<reference evidence="9" key="1">
    <citation type="submission" date="2021-08" db="EMBL/GenBank/DDBJ databases">
        <authorList>
            <person name="Stevens D.C."/>
        </authorList>
    </citation>
    <scope>NUCLEOTIDE SEQUENCE</scope>
    <source>
        <strain evidence="9">DSM 53165</strain>
    </source>
</reference>
<dbReference type="InterPro" id="IPR050953">
    <property type="entry name" value="N4_N6_ade-DNA_methylase"/>
</dbReference>
<dbReference type="NCBIfam" id="NF033451">
    <property type="entry name" value="BREX_2_MTaseX"/>
    <property type="match status" value="1"/>
</dbReference>
<evidence type="ECO:0000256" key="6">
    <source>
        <dbReference type="SAM" id="MobiDB-lite"/>
    </source>
</evidence>
<dbReference type="PANTHER" id="PTHR33841:SF1">
    <property type="entry name" value="DNA METHYLTRANSFERASE A"/>
    <property type="match status" value="1"/>
</dbReference>
<sequence>MSRPRKLRLDDLPAQPDPRTPLDTAAFLSVARPVLASLTADLLHRADADPGIRNALERHHQADLADSRTADDYAVWRRGVVVQVAAAWLLSCVFVRVLEDRGLVGARIAGPGALDGQSSFFRIAPSLGEREYLWIVFRELTYLPAATALFDPAHNLVWRLGPSAEGCKQLLQLFRSPHPEAPAFRFGQPDTRFLGDLYQDLDDGVRERFALLQTPDFVERFILDRTLEPAIREYGVDDADVIDPTCGSGHFLLGAFERIFDHLRLAHPGLHDRELAARTLERIYGVDINPYAVSIARFRLTLRFLERGEYTRLLGAPAPVLHVIVADSLYYGFAGGQGDLGERPHQTREQTAAWYGANFSLEDPAAARRVLVERSYAAVVGNPPYITCKDPALREYYRKRYTSASGKYALSAPFMERFFQLAKRGGGYVGQITSNSFTKREFGAALIEKVLPTVDLELIVNTAGAFIPGHGTPTILIFGRNRPPSGDHVDAVLAKRGEPGVPAEPARGHVWRSIADHYAEHNFENDFISVETILQSILRFHPWPLEGGGAAPLKARIERKARTSLRKMSHSIGISCVTGEDSLYVMSEAVANRLNVGGRMPLVTGENLRDWSMSINDAVLFLYNPDTHLLRPEIELALEIKFLWPYRAAVIHGKRHGVWYELYELAASKLAFWLTITYAEVASHNHFVLDRGGKVFNRTAPIIKLPQTTTEEEHLALLAYLNSSTVCFWIKQVAYPKGTHSESRPEKGDPEGNRYAFSATAISELPITATEDFTPLIPYARQLEHLQAQRDRLAPHPLIKTALASGEDLAAATARAEREDAALLARMVGVQEDLDWAVYAIFELAPPATAGRWTPDLELTPEQRPFKSPTPPDHLGEADRALWHARAAAIAASRDLRLIENPVNKRRWWGARGVFAHKVASFGERVADAAAEQLADLAEQLLRARCERGLPTVFTARDLERELDAEPRYQALREFLVARDPRLDPLRDRLERESVPFLAGYRYSPSGRERHARWREVWDLQRIADVSEAALPGLRDALAAASEAARIASDQAVAERSKLAGAPVRGGRTRKTSSDESPPSPPAPTSPALQAAEARSAAAQAAQKAARDELEWAENHHRKVRKLIPVPSKYEPGDFRSPAYFRLRGKLDVPHERFISYPDAASAVDRHPVYGWAGWNHLQRALALLQLYYHRKLDEGWPPDRLVPLLAGLDELFPWIKQWHADERHPDTGERYLDALDAHIAAGCIELGVSRGQLQTWAPPDHRRTRAAPPANVNSRRAPAPANVMTPDGPLANKTRRRTHETANTPVPDSSRAPTSTTPLDDPAKKRRGRPSKSEIG</sequence>
<feature type="region of interest" description="Disordered" evidence="6">
    <location>
        <begin position="1"/>
        <end position="20"/>
    </location>
</feature>
<dbReference type="InterPro" id="IPR029063">
    <property type="entry name" value="SAM-dependent_MTases_sf"/>
</dbReference>
<proteinExistence type="predicted"/>
<dbReference type="RefSeq" id="WP_224191890.1">
    <property type="nucleotide sequence ID" value="NZ_JAIRAU010000011.1"/>
</dbReference>
<dbReference type="PRINTS" id="PR00507">
    <property type="entry name" value="N12N6MTFRASE"/>
</dbReference>
<dbReference type="GO" id="GO:0032259">
    <property type="term" value="P:methylation"/>
    <property type="evidence" value="ECO:0007669"/>
    <property type="project" value="UniProtKB-KW"/>
</dbReference>
<dbReference type="EC" id="2.1.1.72" evidence="1"/>
<dbReference type="InterPro" id="IPR002052">
    <property type="entry name" value="DNA_methylase_N6_adenine_CS"/>
</dbReference>
<dbReference type="InterPro" id="IPR011639">
    <property type="entry name" value="MethylTrfase_TaqI-like_dom"/>
</dbReference>
<keyword evidence="4" id="KW-0949">S-adenosyl-L-methionine</keyword>
<keyword evidence="2 9" id="KW-0489">Methyltransferase</keyword>
<evidence type="ECO:0000313" key="9">
    <source>
        <dbReference type="EMBL" id="MBZ5710077.1"/>
    </source>
</evidence>
<dbReference type="Gene3D" id="3.40.50.150">
    <property type="entry name" value="Vaccinia Virus protein VP39"/>
    <property type="match status" value="1"/>
</dbReference>
<comment type="catalytic activity">
    <reaction evidence="5">
        <text>a 2'-deoxyadenosine in DNA + S-adenosyl-L-methionine = an N(6)-methyl-2'-deoxyadenosine in DNA + S-adenosyl-L-homocysteine + H(+)</text>
        <dbReference type="Rhea" id="RHEA:15197"/>
        <dbReference type="Rhea" id="RHEA-COMP:12418"/>
        <dbReference type="Rhea" id="RHEA-COMP:12419"/>
        <dbReference type="ChEBI" id="CHEBI:15378"/>
        <dbReference type="ChEBI" id="CHEBI:57856"/>
        <dbReference type="ChEBI" id="CHEBI:59789"/>
        <dbReference type="ChEBI" id="CHEBI:90615"/>
        <dbReference type="ChEBI" id="CHEBI:90616"/>
        <dbReference type="EC" id="2.1.1.72"/>
    </reaction>
</comment>
<dbReference type="Pfam" id="PF07669">
    <property type="entry name" value="Eco57I"/>
    <property type="match status" value="1"/>
</dbReference>
<feature type="region of interest" description="Disordered" evidence="6">
    <location>
        <begin position="1050"/>
        <end position="1089"/>
    </location>
</feature>
<accession>A0ABS7TPC0</accession>
<evidence type="ECO:0000259" key="8">
    <source>
        <dbReference type="Pfam" id="PF22654"/>
    </source>
</evidence>
<dbReference type="GO" id="GO:0009007">
    <property type="term" value="F:site-specific DNA-methyltransferase (adenine-specific) activity"/>
    <property type="evidence" value="ECO:0007669"/>
    <property type="project" value="UniProtKB-EC"/>
</dbReference>